<comment type="caution">
    <text evidence="1">The sequence shown here is derived from an EMBL/GenBank/DDBJ whole genome shotgun (WGS) entry which is preliminary data.</text>
</comment>
<organism evidence="1 2">
    <name type="scientific">Rhamnella rubrinervis</name>
    <dbReference type="NCBI Taxonomy" id="2594499"/>
    <lineage>
        <taxon>Eukaryota</taxon>
        <taxon>Viridiplantae</taxon>
        <taxon>Streptophyta</taxon>
        <taxon>Embryophyta</taxon>
        <taxon>Tracheophyta</taxon>
        <taxon>Spermatophyta</taxon>
        <taxon>Magnoliopsida</taxon>
        <taxon>eudicotyledons</taxon>
        <taxon>Gunneridae</taxon>
        <taxon>Pentapetalae</taxon>
        <taxon>rosids</taxon>
        <taxon>fabids</taxon>
        <taxon>Rosales</taxon>
        <taxon>Rhamnaceae</taxon>
        <taxon>rhamnoid group</taxon>
        <taxon>Rhamneae</taxon>
        <taxon>Rhamnella</taxon>
    </lineage>
</organism>
<gene>
    <name evidence="1" type="ORF">FNV43_RR09700</name>
</gene>
<dbReference type="AlphaFoldDB" id="A0A8K0HAX3"/>
<dbReference type="Proteomes" id="UP000796880">
    <property type="component" value="Unassembled WGS sequence"/>
</dbReference>
<name>A0A8K0HAX3_9ROSA</name>
<sequence>MAQPLVKKDDDRDDEDPSKVWLDRIDGCGSVDRLARKELTNKLRLLAVTGGHIFFHLGFRGFDVRGAAMNSIEGLHALWVHVRYSSKKNGVLHLY</sequence>
<evidence type="ECO:0000313" key="1">
    <source>
        <dbReference type="EMBL" id="KAF3448976.1"/>
    </source>
</evidence>
<keyword evidence="2" id="KW-1185">Reference proteome</keyword>
<reference evidence="1" key="1">
    <citation type="submission" date="2020-03" db="EMBL/GenBank/DDBJ databases">
        <title>A high-quality chromosome-level genome assembly of a woody plant with both climbing and erect habits, Rhamnella rubrinervis.</title>
        <authorList>
            <person name="Lu Z."/>
            <person name="Yang Y."/>
            <person name="Zhu X."/>
            <person name="Sun Y."/>
        </authorList>
    </citation>
    <scope>NUCLEOTIDE SEQUENCE</scope>
    <source>
        <strain evidence="1">BYM</strain>
        <tissue evidence="1">Leaf</tissue>
    </source>
</reference>
<dbReference type="EMBL" id="VOIH02000004">
    <property type="protein sequence ID" value="KAF3448976.1"/>
    <property type="molecule type" value="Genomic_DNA"/>
</dbReference>
<evidence type="ECO:0000313" key="2">
    <source>
        <dbReference type="Proteomes" id="UP000796880"/>
    </source>
</evidence>
<protein>
    <submittedName>
        <fullName evidence="1">Uncharacterized protein</fullName>
    </submittedName>
</protein>
<proteinExistence type="predicted"/>
<accession>A0A8K0HAX3</accession>